<evidence type="ECO:0000313" key="3">
    <source>
        <dbReference type="Proteomes" id="UP000253498"/>
    </source>
</evidence>
<comment type="caution">
    <text evidence="2">The sequence shown here is derived from an EMBL/GenBank/DDBJ whole genome shotgun (WGS) entry which is preliminary data.</text>
</comment>
<proteinExistence type="predicted"/>
<dbReference type="Pfam" id="PF17362">
    <property type="entry name" value="pXO2-34"/>
    <property type="match status" value="1"/>
</dbReference>
<dbReference type="GeneID" id="56785806"/>
<reference evidence="1 3" key="1">
    <citation type="submission" date="2015-06" db="EMBL/GenBank/DDBJ databases">
        <title>The Genome Sequence of Enterococcus hirae 88EA1.</title>
        <authorList>
            <consortium name="The Broad Institute Genomics Platform"/>
            <consortium name="The Broad Institute Genome Sequencing Center for Infectious Disease"/>
            <person name="Earl A.M."/>
            <person name="Van Tyne D."/>
            <person name="Lebreton F."/>
            <person name="Saavedra J.T."/>
            <person name="Gilmore M.S."/>
            <person name="Manson McGuire A."/>
            <person name="Clock S."/>
            <person name="Crupain M."/>
            <person name="Rangan U."/>
            <person name="Young S."/>
            <person name="Abouelleil A."/>
            <person name="Cao P."/>
            <person name="Chapman S.B."/>
            <person name="Griggs A."/>
            <person name="Priest M."/>
            <person name="Shea T."/>
            <person name="Wortman J."/>
            <person name="Nusbaum C."/>
            <person name="Birren B."/>
        </authorList>
    </citation>
    <scope>NUCLEOTIDE SEQUENCE [LARGE SCALE GENOMIC DNA]</scope>
    <source>
        <strain evidence="1 3">88EA1</strain>
    </source>
</reference>
<evidence type="ECO:0000313" key="1">
    <source>
        <dbReference type="EMBL" id="RBT66822.1"/>
    </source>
</evidence>
<gene>
    <name evidence="1" type="ORF">EB03_02413</name>
    <name evidence="2" type="ORF">NCTC12204_00522</name>
</gene>
<dbReference type="Proteomes" id="UP000352698">
    <property type="component" value="Unassembled WGS sequence"/>
</dbReference>
<dbReference type="EMBL" id="LESJ01000007">
    <property type="protein sequence ID" value="RBT66822.1"/>
    <property type="molecule type" value="Genomic_DNA"/>
</dbReference>
<organism evidence="2 4">
    <name type="scientific">Enterococcus hirae</name>
    <dbReference type="NCBI Taxonomy" id="1354"/>
    <lineage>
        <taxon>Bacteria</taxon>
        <taxon>Bacillati</taxon>
        <taxon>Bacillota</taxon>
        <taxon>Bacilli</taxon>
        <taxon>Lactobacillales</taxon>
        <taxon>Enterococcaceae</taxon>
        <taxon>Enterococcus</taxon>
    </lineage>
</organism>
<name>A0A1V8XCT0_ENTHR</name>
<evidence type="ECO:0000313" key="2">
    <source>
        <dbReference type="EMBL" id="VTQ60019.1"/>
    </source>
</evidence>
<evidence type="ECO:0000313" key="4">
    <source>
        <dbReference type="Proteomes" id="UP000352698"/>
    </source>
</evidence>
<dbReference type="STRING" id="1354.A6P53_02220"/>
<reference evidence="2 4" key="2">
    <citation type="submission" date="2019-05" db="EMBL/GenBank/DDBJ databases">
        <authorList>
            <consortium name="Pathogen Informatics"/>
        </authorList>
    </citation>
    <scope>NUCLEOTIDE SEQUENCE [LARGE SCALE GENOMIC DNA]</scope>
    <source>
        <strain evidence="2 4">NCTC12204</strain>
    </source>
</reference>
<dbReference type="Proteomes" id="UP000253498">
    <property type="component" value="Unassembled WGS sequence"/>
</dbReference>
<dbReference type="InterPro" id="IPR020270">
    <property type="entry name" value="Plasmid_pXO2-34"/>
</dbReference>
<sequence>MLRICSKKAIRSKALTIRLFDGSTWANLGNGQFINQETKKELPDYKIYPQIKTAVSSGGLIFAKRRNTKQNLQYVERPMKVKAWQV</sequence>
<accession>A0A1V8XCT0</accession>
<dbReference type="EMBL" id="CABEEP010000001">
    <property type="protein sequence ID" value="VTQ60019.1"/>
    <property type="molecule type" value="Genomic_DNA"/>
</dbReference>
<protein>
    <submittedName>
        <fullName evidence="2">Uncharacterized protein</fullName>
    </submittedName>
</protein>
<dbReference type="AlphaFoldDB" id="A0A1V8XCT0"/>
<dbReference type="RefSeq" id="WP_010738415.1">
    <property type="nucleotide sequence ID" value="NZ_AP027299.1"/>
</dbReference>